<name>A0A5D6W690_9FIRM</name>
<evidence type="ECO:0000313" key="2">
    <source>
        <dbReference type="EMBL" id="TYZ23971.1"/>
    </source>
</evidence>
<keyword evidence="1" id="KW-0812">Transmembrane</keyword>
<organism evidence="2 3">
    <name type="scientific">Selenomonas ruminis</name>
    <dbReference type="NCBI Taxonomy" id="2593411"/>
    <lineage>
        <taxon>Bacteria</taxon>
        <taxon>Bacillati</taxon>
        <taxon>Bacillota</taxon>
        <taxon>Negativicutes</taxon>
        <taxon>Selenomonadales</taxon>
        <taxon>Selenomonadaceae</taxon>
        <taxon>Selenomonas</taxon>
    </lineage>
</organism>
<dbReference type="OrthoDB" id="1667109at2"/>
<feature type="transmembrane region" description="Helical" evidence="1">
    <location>
        <begin position="12"/>
        <end position="31"/>
    </location>
</feature>
<dbReference type="EMBL" id="VTOY01000002">
    <property type="protein sequence ID" value="TYZ23971.1"/>
    <property type="molecule type" value="Genomic_DNA"/>
</dbReference>
<dbReference type="Proteomes" id="UP000323646">
    <property type="component" value="Unassembled WGS sequence"/>
</dbReference>
<reference evidence="2 3" key="1">
    <citation type="submission" date="2019-08" db="EMBL/GenBank/DDBJ databases">
        <title>Selenomonas sp. mPRGC5 and Selenomonas sp. mPRGC8 isolated from ruminal fluid of dairy goat (Capra hircus).</title>
        <authorList>
            <person name="Poothong S."/>
            <person name="Nuengjamnong C."/>
            <person name="Tanasupawat S."/>
        </authorList>
    </citation>
    <scope>NUCLEOTIDE SEQUENCE [LARGE SCALE GENOMIC DNA]</scope>
    <source>
        <strain evidence="3">mPRGC5</strain>
    </source>
</reference>
<gene>
    <name evidence="2" type="ORF">FZ040_04425</name>
</gene>
<evidence type="ECO:0000313" key="3">
    <source>
        <dbReference type="Proteomes" id="UP000323646"/>
    </source>
</evidence>
<keyword evidence="1" id="KW-0472">Membrane</keyword>
<proteinExistence type="predicted"/>
<dbReference type="RefSeq" id="WP_149170894.1">
    <property type="nucleotide sequence ID" value="NZ_VTOY01000002.1"/>
</dbReference>
<dbReference type="AlphaFoldDB" id="A0A5D6W690"/>
<evidence type="ECO:0000256" key="1">
    <source>
        <dbReference type="SAM" id="Phobius"/>
    </source>
</evidence>
<keyword evidence="1" id="KW-1133">Transmembrane helix</keyword>
<protein>
    <submittedName>
        <fullName evidence="2">Uncharacterized protein</fullName>
    </submittedName>
</protein>
<feature type="transmembrane region" description="Helical" evidence="1">
    <location>
        <begin position="43"/>
        <end position="61"/>
    </location>
</feature>
<comment type="caution">
    <text evidence="2">The sequence shown here is derived from an EMBL/GenBank/DDBJ whole genome shotgun (WGS) entry which is preliminary data.</text>
</comment>
<keyword evidence="3" id="KW-1185">Reference proteome</keyword>
<accession>A0A5D6W690</accession>
<sequence>MSSISFLKQHGKVISNVLVALLVIGAIYTKVQENGADSLFRMSDLQILAGAILGLLVIRWFNKRHKK</sequence>